<gene>
    <name evidence="1" type="ORF">GLOINDRAFT_25097</name>
</gene>
<name>U9U3N2_RHIID</name>
<sequence length="57" mass="6186">MSEIIQDLKIHVVDPIHGIYVIDNVHAAGQDVISLVIFLITGRATSSGSSREVGHYL</sequence>
<dbReference type="HOGENOM" id="CLU_2997587_0_0_1"/>
<dbReference type="EMBL" id="KI283038">
    <property type="protein sequence ID" value="ESA14302.1"/>
    <property type="molecule type" value="Genomic_DNA"/>
</dbReference>
<protein>
    <submittedName>
        <fullName evidence="1">Uncharacterized protein</fullName>
    </submittedName>
</protein>
<organism evidence="1">
    <name type="scientific">Rhizophagus irregularis (strain DAOM 181602 / DAOM 197198 / MUCL 43194)</name>
    <name type="common">Arbuscular mycorrhizal fungus</name>
    <name type="synonym">Glomus intraradices</name>
    <dbReference type="NCBI Taxonomy" id="747089"/>
    <lineage>
        <taxon>Eukaryota</taxon>
        <taxon>Fungi</taxon>
        <taxon>Fungi incertae sedis</taxon>
        <taxon>Mucoromycota</taxon>
        <taxon>Glomeromycotina</taxon>
        <taxon>Glomeromycetes</taxon>
        <taxon>Glomerales</taxon>
        <taxon>Glomeraceae</taxon>
        <taxon>Rhizophagus</taxon>
    </lineage>
</organism>
<dbReference type="AlphaFoldDB" id="U9U3N2"/>
<evidence type="ECO:0000313" key="1">
    <source>
        <dbReference type="EMBL" id="ESA14302.1"/>
    </source>
</evidence>
<accession>U9U3N2</accession>
<reference evidence="1" key="1">
    <citation type="submission" date="2013-07" db="EMBL/GenBank/DDBJ databases">
        <title>The genome of an arbuscular mycorrhizal fungus provides insights into the evolution of the oldest plant symbiosis.</title>
        <authorList>
            <consortium name="DOE Joint Genome Institute"/>
            <person name="Tisserant E."/>
            <person name="Malbreil M."/>
            <person name="Kuo A."/>
            <person name="Kohler A."/>
            <person name="Symeonidi A."/>
            <person name="Balestrini R."/>
            <person name="Charron P."/>
            <person name="Duensing N."/>
            <person name="Frei-dit-Frey N."/>
            <person name="Gianinazzi-Pearson V."/>
            <person name="Gilbert B."/>
            <person name="Handa Y."/>
            <person name="Hijri M."/>
            <person name="Kaul R."/>
            <person name="Kawaguchi M."/>
            <person name="Krajinski F."/>
            <person name="Lammers P."/>
            <person name="Lapierre D."/>
            <person name="Masclaux F.G."/>
            <person name="Murat C."/>
            <person name="Morin E."/>
            <person name="Ndikumana S."/>
            <person name="Pagni M."/>
            <person name="Petitpierre D."/>
            <person name="Requena N."/>
            <person name="Rosikiewicz P."/>
            <person name="Riley R."/>
            <person name="Saito K."/>
            <person name="San Clemente H."/>
            <person name="Shapiro H."/>
            <person name="van Tuinen D."/>
            <person name="Becard G."/>
            <person name="Bonfante P."/>
            <person name="Paszkowski U."/>
            <person name="Shachar-Hill Y."/>
            <person name="Young J.P."/>
            <person name="Sanders I.R."/>
            <person name="Henrissat B."/>
            <person name="Rensing S.A."/>
            <person name="Grigoriev I.V."/>
            <person name="Corradi N."/>
            <person name="Roux C."/>
            <person name="Martin F."/>
        </authorList>
    </citation>
    <scope>NUCLEOTIDE SEQUENCE</scope>
    <source>
        <strain evidence="1">DAOM 197198</strain>
    </source>
</reference>
<proteinExistence type="predicted"/>